<feature type="chain" id="PRO_5008583479" description="Lipid-binding serum glycoprotein N-terminal domain-containing protein" evidence="1">
    <location>
        <begin position="30"/>
        <end position="230"/>
    </location>
</feature>
<name>A0A1B6GE23_9HEMI</name>
<sequence length="230" mass="25736">NTPVLDTLELKMRLFSVALLFTLVIVVQPKNGCEFELLNKVVDFVLQQMVLKYPDGISLANVSFPYPMGKIELINGNLYGLASAQRVSNVGVRVDRTLSLALEISMIDLLLKYQKYHVTAISGGISGPLSAKIKQLNILIEANMGSSLCFKYVTKVKISDIYEIELDLGQKMVSWIVNQAVYLFKANIEPLIEESFKPVFKKVLDPNKYGFLCQDLHSVSQQTGYPEVLI</sequence>
<feature type="signal peptide" evidence="1">
    <location>
        <begin position="1"/>
        <end position="29"/>
    </location>
</feature>
<evidence type="ECO:0000313" key="2">
    <source>
        <dbReference type="EMBL" id="JAS60666.1"/>
    </source>
</evidence>
<dbReference type="EMBL" id="GECZ01009103">
    <property type="protein sequence ID" value="JAS60666.1"/>
    <property type="molecule type" value="Transcribed_RNA"/>
</dbReference>
<accession>A0A1B6GE23</accession>
<reference evidence="2" key="1">
    <citation type="submission" date="2015-11" db="EMBL/GenBank/DDBJ databases">
        <title>De novo transcriptome assembly of four potential Pierce s Disease insect vectors from Arizona vineyards.</title>
        <authorList>
            <person name="Tassone E.E."/>
        </authorList>
    </citation>
    <scope>NUCLEOTIDE SEQUENCE</scope>
</reference>
<dbReference type="Gene3D" id="3.15.10.50">
    <property type="match status" value="1"/>
</dbReference>
<dbReference type="InterPro" id="IPR020234">
    <property type="entry name" value="Mite_allergen_group-7"/>
</dbReference>
<feature type="non-terminal residue" evidence="2">
    <location>
        <position position="1"/>
    </location>
</feature>
<gene>
    <name evidence="2" type="ORF">g.14655</name>
</gene>
<proteinExistence type="predicted"/>
<dbReference type="AlphaFoldDB" id="A0A1B6GE23"/>
<keyword evidence="1" id="KW-0732">Signal</keyword>
<dbReference type="InterPro" id="IPR038602">
    <property type="entry name" value="Mite_allergen_7_sf"/>
</dbReference>
<protein>
    <recommendedName>
        <fullName evidence="3">Lipid-binding serum glycoprotein N-terminal domain-containing protein</fullName>
    </recommendedName>
</protein>
<evidence type="ECO:0000256" key="1">
    <source>
        <dbReference type="SAM" id="SignalP"/>
    </source>
</evidence>
<dbReference type="Pfam" id="PF16984">
    <property type="entry name" value="Grp7_allergen"/>
    <property type="match status" value="1"/>
</dbReference>
<evidence type="ECO:0008006" key="3">
    <source>
        <dbReference type="Google" id="ProtNLM"/>
    </source>
</evidence>
<organism evidence="2">
    <name type="scientific">Cuerna arida</name>
    <dbReference type="NCBI Taxonomy" id="1464854"/>
    <lineage>
        <taxon>Eukaryota</taxon>
        <taxon>Metazoa</taxon>
        <taxon>Ecdysozoa</taxon>
        <taxon>Arthropoda</taxon>
        <taxon>Hexapoda</taxon>
        <taxon>Insecta</taxon>
        <taxon>Pterygota</taxon>
        <taxon>Neoptera</taxon>
        <taxon>Paraneoptera</taxon>
        <taxon>Hemiptera</taxon>
        <taxon>Auchenorrhyncha</taxon>
        <taxon>Membracoidea</taxon>
        <taxon>Cicadellidae</taxon>
        <taxon>Cicadellinae</taxon>
        <taxon>Proconiini</taxon>
        <taxon>Cuerna</taxon>
    </lineage>
</organism>